<evidence type="ECO:0000313" key="4">
    <source>
        <dbReference type="Proteomes" id="UP000822476"/>
    </source>
</evidence>
<name>A0A8S9YTW4_9TREM</name>
<gene>
    <name evidence="3" type="ORF">EG68_05110</name>
</gene>
<accession>A0A8S9YTW4</accession>
<evidence type="ECO:0000256" key="1">
    <source>
        <dbReference type="SAM" id="MobiDB-lite"/>
    </source>
</evidence>
<feature type="domain" description="Mos1 transposase HTH" evidence="2">
    <location>
        <begin position="93"/>
        <end position="138"/>
    </location>
</feature>
<keyword evidence="4" id="KW-1185">Reference proteome</keyword>
<organism evidence="3 4">
    <name type="scientific">Paragonimus skrjabini miyazakii</name>
    <dbReference type="NCBI Taxonomy" id="59628"/>
    <lineage>
        <taxon>Eukaryota</taxon>
        <taxon>Metazoa</taxon>
        <taxon>Spiralia</taxon>
        <taxon>Lophotrochozoa</taxon>
        <taxon>Platyhelminthes</taxon>
        <taxon>Trematoda</taxon>
        <taxon>Digenea</taxon>
        <taxon>Plagiorchiida</taxon>
        <taxon>Troglotremata</taxon>
        <taxon>Troglotrematidae</taxon>
        <taxon>Paragonimus</taxon>
    </lineage>
</organism>
<comment type="caution">
    <text evidence="3">The sequence shown here is derived from an EMBL/GenBank/DDBJ whole genome shotgun (WGS) entry which is preliminary data.</text>
</comment>
<protein>
    <recommendedName>
        <fullName evidence="2">Mos1 transposase HTH domain-containing protein</fullName>
    </recommendedName>
</protein>
<dbReference type="Pfam" id="PF17906">
    <property type="entry name" value="HTH_48"/>
    <property type="match status" value="1"/>
</dbReference>
<dbReference type="AlphaFoldDB" id="A0A8S9YTW4"/>
<dbReference type="OrthoDB" id="6329847at2759"/>
<dbReference type="InterPro" id="IPR041426">
    <property type="entry name" value="Mos1_HTH"/>
</dbReference>
<evidence type="ECO:0000313" key="3">
    <source>
        <dbReference type="EMBL" id="KAF7258475.1"/>
    </source>
</evidence>
<evidence type="ECO:0000259" key="2">
    <source>
        <dbReference type="Pfam" id="PF17906"/>
    </source>
</evidence>
<dbReference type="Proteomes" id="UP000822476">
    <property type="component" value="Unassembled WGS sequence"/>
</dbReference>
<dbReference type="EMBL" id="JTDE01001704">
    <property type="protein sequence ID" value="KAF7258475.1"/>
    <property type="molecule type" value="Genomic_DNA"/>
</dbReference>
<reference evidence="3" key="1">
    <citation type="submission" date="2019-07" db="EMBL/GenBank/DDBJ databases">
        <title>Annotation for the trematode Paragonimus miyazaki's.</title>
        <authorList>
            <person name="Choi Y.-J."/>
        </authorList>
    </citation>
    <scope>NUCLEOTIDE SEQUENCE</scope>
    <source>
        <strain evidence="3">Japan</strain>
    </source>
</reference>
<sequence>MLAEILTGFGSISSLCFNYYVGRPLYAQLYRTLGLGAGGYGIGYGIEYLYARRKHVHLHAIEHYKSMFPDRVPQKNSQGKFKMTAPVELRQKQRAVIEFLVAEGETPMNIHRRLTNVFEDNTVDYSNVCRWIRRLKDEKMGTMSVASSFCKTMLDHTQASRQERQSPHSGGQLYGILHTNQI</sequence>
<proteinExistence type="predicted"/>
<feature type="region of interest" description="Disordered" evidence="1">
    <location>
        <begin position="156"/>
        <end position="182"/>
    </location>
</feature>